<evidence type="ECO:0000313" key="2">
    <source>
        <dbReference type="Proteomes" id="UP000005808"/>
    </source>
</evidence>
<name>H1S1Z8_9BURK</name>
<reference evidence="1 2" key="1">
    <citation type="journal article" date="2012" name="J. Bacteriol.">
        <title>De Novo Genome Project of Cupriavidus basilensis OR16.</title>
        <authorList>
            <person name="Cserhati M."/>
            <person name="Kriszt B."/>
            <person name="Szoboszlay S."/>
            <person name="Toth A."/>
            <person name="Szabo I."/>
            <person name="Tancsics A."/>
            <person name="Nagy I."/>
            <person name="Horvath B."/>
            <person name="Nagy I."/>
            <person name="Kukolya J."/>
        </authorList>
    </citation>
    <scope>NUCLEOTIDE SEQUENCE [LARGE SCALE GENOMIC DNA]</scope>
    <source>
        <strain evidence="1 2">OR16</strain>
    </source>
</reference>
<dbReference type="Proteomes" id="UP000005808">
    <property type="component" value="Unassembled WGS sequence"/>
</dbReference>
<sequence length="67" mass="7011">MDGLSDQAWRERIGNAVPPDAACAIAEVMGTTLLLAESGETFMLSATPGWVRPVAVALSVEQPAEVL</sequence>
<organism evidence="1 2">
    <name type="scientific">Cupriavidus basilensis OR16</name>
    <dbReference type="NCBI Taxonomy" id="1127483"/>
    <lineage>
        <taxon>Bacteria</taxon>
        <taxon>Pseudomonadati</taxon>
        <taxon>Pseudomonadota</taxon>
        <taxon>Betaproteobacteria</taxon>
        <taxon>Burkholderiales</taxon>
        <taxon>Burkholderiaceae</taxon>
        <taxon>Cupriavidus</taxon>
    </lineage>
</organism>
<evidence type="ECO:0000313" key="1">
    <source>
        <dbReference type="EMBL" id="EHP43492.1"/>
    </source>
</evidence>
<comment type="caution">
    <text evidence="1">The sequence shown here is derived from an EMBL/GenBank/DDBJ whole genome shotgun (WGS) entry which is preliminary data.</text>
</comment>
<accession>H1S1Z8</accession>
<protein>
    <submittedName>
        <fullName evidence="1">C-5 cytosine-specific DNA methylase</fullName>
    </submittedName>
</protein>
<dbReference type="GO" id="GO:0032259">
    <property type="term" value="P:methylation"/>
    <property type="evidence" value="ECO:0007669"/>
    <property type="project" value="UniProtKB-KW"/>
</dbReference>
<keyword evidence="1" id="KW-0489">Methyltransferase</keyword>
<keyword evidence="1" id="KW-0808">Transferase</keyword>
<gene>
    <name evidence="1" type="ORF">OR16_08502</name>
</gene>
<proteinExistence type="predicted"/>
<dbReference type="EMBL" id="AHJE01000018">
    <property type="protein sequence ID" value="EHP43492.1"/>
    <property type="molecule type" value="Genomic_DNA"/>
</dbReference>
<dbReference type="PATRIC" id="fig|1127483.3.peg.1704"/>
<dbReference type="GO" id="GO:0008168">
    <property type="term" value="F:methyltransferase activity"/>
    <property type="evidence" value="ECO:0007669"/>
    <property type="project" value="UniProtKB-KW"/>
</dbReference>
<dbReference type="AlphaFoldDB" id="H1S1Z8"/>